<dbReference type="OrthoDB" id="3192761at2"/>
<proteinExistence type="predicted"/>
<dbReference type="STRING" id="1299998.AUL39_02835"/>
<gene>
    <name evidence="2" type="ORF">AUL39_02835</name>
</gene>
<sequence length="76" mass="7983">MGGVPGRAWPWWLAGDSGQSTLEYALVLVAFLSMVAALGLAWHAARDGTLVRMATNAATHQASGGTLAWLQDLLGF</sequence>
<keyword evidence="1" id="KW-0472">Membrane</keyword>
<keyword evidence="1" id="KW-1133">Transmembrane helix</keyword>
<organism evidence="2 3">
    <name type="scientific">Tractidigestivibacter scatoligenes</name>
    <name type="common">Olsenella scatoligenes</name>
    <dbReference type="NCBI Taxonomy" id="1299998"/>
    <lineage>
        <taxon>Bacteria</taxon>
        <taxon>Bacillati</taxon>
        <taxon>Actinomycetota</taxon>
        <taxon>Coriobacteriia</taxon>
        <taxon>Coriobacteriales</taxon>
        <taxon>Atopobiaceae</taxon>
        <taxon>Tractidigestivibacter</taxon>
    </lineage>
</organism>
<name>A0A100YX29_TRASO</name>
<comment type="caution">
    <text evidence="2">The sequence shown here is derived from an EMBL/GenBank/DDBJ whole genome shotgun (WGS) entry which is preliminary data.</text>
</comment>
<dbReference type="AlphaFoldDB" id="A0A100YX29"/>
<evidence type="ECO:0000313" key="3">
    <source>
        <dbReference type="Proteomes" id="UP000054078"/>
    </source>
</evidence>
<feature type="transmembrane region" description="Helical" evidence="1">
    <location>
        <begin position="24"/>
        <end position="45"/>
    </location>
</feature>
<keyword evidence="3" id="KW-1185">Reference proteome</keyword>
<evidence type="ECO:0000256" key="1">
    <source>
        <dbReference type="SAM" id="Phobius"/>
    </source>
</evidence>
<reference evidence="2 3" key="1">
    <citation type="submission" date="2015-12" db="EMBL/GenBank/DDBJ databases">
        <title>Draft Genome Sequence of Olsenella scatoligenes SK9K4T; a Producer of 3-Methylindole- (skatole) and 4-Methylphenol- (p-cresol) Isolated from Pig Feces.</title>
        <authorList>
            <person name="Li X."/>
            <person name="Borg B."/>
            <person name="Canibe N."/>
        </authorList>
    </citation>
    <scope>NUCLEOTIDE SEQUENCE [LARGE SCALE GENOMIC DNA]</scope>
    <source>
        <strain evidence="2 3">SK9K4</strain>
    </source>
</reference>
<accession>A0A100YX29</accession>
<dbReference type="Proteomes" id="UP000054078">
    <property type="component" value="Unassembled WGS sequence"/>
</dbReference>
<dbReference type="EMBL" id="LOJF01000001">
    <property type="protein sequence ID" value="KUH59281.1"/>
    <property type="molecule type" value="Genomic_DNA"/>
</dbReference>
<protein>
    <submittedName>
        <fullName evidence="2">Uncharacterized protein</fullName>
    </submittedName>
</protein>
<keyword evidence="1" id="KW-0812">Transmembrane</keyword>
<evidence type="ECO:0000313" key="2">
    <source>
        <dbReference type="EMBL" id="KUH59281.1"/>
    </source>
</evidence>